<dbReference type="InterPro" id="IPR027417">
    <property type="entry name" value="P-loop_NTPase"/>
</dbReference>
<sequence>MVVTTVQKDTLQDLCSTDRLELMDAINRLRSEGIGYVISLPQIIVVGERVSGKSSVLEAIFPAQGNLRTRFPTEVVLRRTSQVSARVSAVPQMSRDDWGKPLFEMNHLLERVGDLDVTVLELQLCIESPDRREPVHQDAKVMLKTKRERAVMTTANAKNTGGAKAMTNMHELHAAIFRATIWRGQVMPPSEHAYVRGQAVHEPFRGRDVVEAEVCPTDLLQDTSEEASGEGGLYNADDEVADELRFEVVSRARQLLEESIGNCCGCHKHPPLDLDVTLCFILSLEEPLIEENQYAPQGEQDYHDSPPSQLSSFDIGPVNARNDAPSGAVPIINNLAGTAALASSSLARQADTLLANYREVTMLESGEVWSHNILVAYQLIARDGVDEQ</sequence>
<accession>A0A136IJH2</accession>
<proteinExistence type="predicted"/>
<evidence type="ECO:0000313" key="1">
    <source>
        <dbReference type="EMBL" id="KXJ85103.1"/>
    </source>
</evidence>
<dbReference type="AlphaFoldDB" id="A0A136IJH2"/>
<dbReference type="Proteomes" id="UP000070501">
    <property type="component" value="Unassembled WGS sequence"/>
</dbReference>
<dbReference type="SUPFAM" id="SSF52540">
    <property type="entry name" value="P-loop containing nucleoside triphosphate hydrolases"/>
    <property type="match status" value="1"/>
</dbReference>
<evidence type="ECO:0008006" key="3">
    <source>
        <dbReference type="Google" id="ProtNLM"/>
    </source>
</evidence>
<gene>
    <name evidence="1" type="ORF">Micbo1qcDRAFT_224796</name>
</gene>
<name>A0A136IJH2_9PEZI</name>
<keyword evidence="2" id="KW-1185">Reference proteome</keyword>
<organism evidence="1 2">
    <name type="scientific">Microdochium bolleyi</name>
    <dbReference type="NCBI Taxonomy" id="196109"/>
    <lineage>
        <taxon>Eukaryota</taxon>
        <taxon>Fungi</taxon>
        <taxon>Dikarya</taxon>
        <taxon>Ascomycota</taxon>
        <taxon>Pezizomycotina</taxon>
        <taxon>Sordariomycetes</taxon>
        <taxon>Xylariomycetidae</taxon>
        <taxon>Xylariales</taxon>
        <taxon>Microdochiaceae</taxon>
        <taxon>Microdochium</taxon>
    </lineage>
</organism>
<reference evidence="2" key="1">
    <citation type="submission" date="2016-02" db="EMBL/GenBank/DDBJ databases">
        <title>Draft genome sequence of Microdochium bolleyi, a fungal endophyte of beachgrass.</title>
        <authorList>
            <consortium name="DOE Joint Genome Institute"/>
            <person name="David A.S."/>
            <person name="May G."/>
            <person name="Haridas S."/>
            <person name="Lim J."/>
            <person name="Wang M."/>
            <person name="Labutti K."/>
            <person name="Lipzen A."/>
            <person name="Barry K."/>
            <person name="Grigoriev I.V."/>
        </authorList>
    </citation>
    <scope>NUCLEOTIDE SEQUENCE [LARGE SCALE GENOMIC DNA]</scope>
    <source>
        <strain evidence="2">J235TASD1</strain>
    </source>
</reference>
<protein>
    <recommendedName>
        <fullName evidence="3">Dynamin GTPase domain-containing protein</fullName>
    </recommendedName>
</protein>
<dbReference type="Gene3D" id="3.40.50.300">
    <property type="entry name" value="P-loop containing nucleotide triphosphate hydrolases"/>
    <property type="match status" value="1"/>
</dbReference>
<dbReference type="InParanoid" id="A0A136IJH2"/>
<dbReference type="OrthoDB" id="415706at2759"/>
<dbReference type="EMBL" id="KQ964296">
    <property type="protein sequence ID" value="KXJ85103.1"/>
    <property type="molecule type" value="Genomic_DNA"/>
</dbReference>
<evidence type="ECO:0000313" key="2">
    <source>
        <dbReference type="Proteomes" id="UP000070501"/>
    </source>
</evidence>